<protein>
    <submittedName>
        <fullName evidence="2">Uncharacterized protein</fullName>
    </submittedName>
</protein>
<evidence type="ECO:0000313" key="2">
    <source>
        <dbReference type="EMBL" id="CAH3046663.1"/>
    </source>
</evidence>
<proteinExistence type="predicted"/>
<accession>A0AAU9W5U2</accession>
<dbReference type="Proteomes" id="UP001159428">
    <property type="component" value="Unassembled WGS sequence"/>
</dbReference>
<sequence length="96" mass="11159">MPTEEIKTNPKYQKQIDKSFAVIYHNLKRIHDAKPTEAKQLEITDPGSSSQRRKNRSYSSPSERTLVGFYLEYLDKRFSCMPLINLGIDLKTSTTY</sequence>
<reference evidence="2 3" key="1">
    <citation type="submission" date="2022-05" db="EMBL/GenBank/DDBJ databases">
        <authorList>
            <consortium name="Genoscope - CEA"/>
            <person name="William W."/>
        </authorList>
    </citation>
    <scope>NUCLEOTIDE SEQUENCE [LARGE SCALE GENOMIC DNA]</scope>
</reference>
<feature type="region of interest" description="Disordered" evidence="1">
    <location>
        <begin position="35"/>
        <end position="62"/>
    </location>
</feature>
<comment type="caution">
    <text evidence="2">The sequence shown here is derived from an EMBL/GenBank/DDBJ whole genome shotgun (WGS) entry which is preliminary data.</text>
</comment>
<organism evidence="2 3">
    <name type="scientific">Pocillopora meandrina</name>
    <dbReference type="NCBI Taxonomy" id="46732"/>
    <lineage>
        <taxon>Eukaryota</taxon>
        <taxon>Metazoa</taxon>
        <taxon>Cnidaria</taxon>
        <taxon>Anthozoa</taxon>
        <taxon>Hexacorallia</taxon>
        <taxon>Scleractinia</taxon>
        <taxon>Astrocoeniina</taxon>
        <taxon>Pocilloporidae</taxon>
        <taxon>Pocillopora</taxon>
    </lineage>
</organism>
<dbReference type="AlphaFoldDB" id="A0AAU9W5U2"/>
<evidence type="ECO:0000313" key="3">
    <source>
        <dbReference type="Proteomes" id="UP001159428"/>
    </source>
</evidence>
<evidence type="ECO:0000256" key="1">
    <source>
        <dbReference type="SAM" id="MobiDB-lite"/>
    </source>
</evidence>
<gene>
    <name evidence="2" type="ORF">PMEA_00033381</name>
</gene>
<dbReference type="EMBL" id="CALNXJ010000008">
    <property type="protein sequence ID" value="CAH3046663.1"/>
    <property type="molecule type" value="Genomic_DNA"/>
</dbReference>
<keyword evidence="3" id="KW-1185">Reference proteome</keyword>
<name>A0AAU9W5U2_9CNID</name>